<sequence>MRNRVAERLEFLWERLVAAPPSNLVDHQNQPMSQQELSRYPIAETAQRTFSDYDPADEPEGGRDQTEAVSARAYQILLYLDCSMSQLGARENLHVHDGLLGLRQLDPISLPNPFLLGGGLNGAYPTIYDQWIAEIMLEPEMVEGRRIYPHVTLGVAQSHNGTEDSMLFGELAPLISAMRCSGRPASSSLSMSNTVLLLSFLGPQNGRHFYAYMEGAQLVIVQSRLDSFTRTLVALPPATVGSLPIPSHSRLASALWPPVPGPGMRDW</sequence>
<dbReference type="AlphaFoldDB" id="A0A395H8X5"/>
<keyword evidence="2" id="KW-1185">Reference proteome</keyword>
<proteinExistence type="predicted"/>
<dbReference type="GeneID" id="37226877"/>
<dbReference type="STRING" id="1448316.A0A395H8X5"/>
<reference evidence="1 2" key="1">
    <citation type="submission" date="2018-02" db="EMBL/GenBank/DDBJ databases">
        <title>The genomes of Aspergillus section Nigri reveals drivers in fungal speciation.</title>
        <authorList>
            <consortium name="DOE Joint Genome Institute"/>
            <person name="Vesth T.C."/>
            <person name="Nybo J."/>
            <person name="Theobald S."/>
            <person name="Brandl J."/>
            <person name="Frisvad J.C."/>
            <person name="Nielsen K.F."/>
            <person name="Lyhne E.K."/>
            <person name="Kogle M.E."/>
            <person name="Kuo A."/>
            <person name="Riley R."/>
            <person name="Clum A."/>
            <person name="Nolan M."/>
            <person name="Lipzen A."/>
            <person name="Salamov A."/>
            <person name="Henrissat B."/>
            <person name="Wiebenga A."/>
            <person name="De vries R.P."/>
            <person name="Grigoriev I.V."/>
            <person name="Mortensen U.H."/>
            <person name="Andersen M.R."/>
            <person name="Baker S.E."/>
        </authorList>
    </citation>
    <scope>NUCLEOTIDE SEQUENCE [LARGE SCALE GENOMIC DNA]</scope>
    <source>
        <strain evidence="1 2">CBS 121593</strain>
    </source>
</reference>
<dbReference type="RefSeq" id="XP_025577655.1">
    <property type="nucleotide sequence ID" value="XM_025722012.1"/>
</dbReference>
<gene>
    <name evidence="1" type="ORF">BO80DRAFT_453512</name>
</gene>
<accession>A0A395H8X5</accession>
<evidence type="ECO:0000313" key="1">
    <source>
        <dbReference type="EMBL" id="RAL03328.1"/>
    </source>
</evidence>
<evidence type="ECO:0000313" key="2">
    <source>
        <dbReference type="Proteomes" id="UP000249402"/>
    </source>
</evidence>
<dbReference type="EMBL" id="KZ824428">
    <property type="protein sequence ID" value="RAL03328.1"/>
    <property type="molecule type" value="Genomic_DNA"/>
</dbReference>
<name>A0A395H8X5_9EURO</name>
<protein>
    <submittedName>
        <fullName evidence="1">Uncharacterized protein</fullName>
    </submittedName>
</protein>
<dbReference type="Proteomes" id="UP000249402">
    <property type="component" value="Unassembled WGS sequence"/>
</dbReference>
<dbReference type="OrthoDB" id="4436899at2759"/>
<organism evidence="1 2">
    <name type="scientific">Aspergillus ibericus CBS 121593</name>
    <dbReference type="NCBI Taxonomy" id="1448316"/>
    <lineage>
        <taxon>Eukaryota</taxon>
        <taxon>Fungi</taxon>
        <taxon>Dikarya</taxon>
        <taxon>Ascomycota</taxon>
        <taxon>Pezizomycotina</taxon>
        <taxon>Eurotiomycetes</taxon>
        <taxon>Eurotiomycetidae</taxon>
        <taxon>Eurotiales</taxon>
        <taxon>Aspergillaceae</taxon>
        <taxon>Aspergillus</taxon>
        <taxon>Aspergillus subgen. Circumdati</taxon>
    </lineage>
</organism>
<dbReference type="VEuPathDB" id="FungiDB:BO80DRAFT_453512"/>